<dbReference type="Proteomes" id="UP001175353">
    <property type="component" value="Unassembled WGS sequence"/>
</dbReference>
<reference evidence="1" key="1">
    <citation type="submission" date="2023-06" db="EMBL/GenBank/DDBJ databases">
        <title>Black Yeasts Isolated from many extreme environments.</title>
        <authorList>
            <person name="Coleine C."/>
            <person name="Stajich J.E."/>
            <person name="Selbmann L."/>
        </authorList>
    </citation>
    <scope>NUCLEOTIDE SEQUENCE</scope>
    <source>
        <strain evidence="1">CCFEE 5200</strain>
    </source>
</reference>
<comment type="caution">
    <text evidence="1">The sequence shown here is derived from an EMBL/GenBank/DDBJ whole genome shotgun (WGS) entry which is preliminary data.</text>
</comment>
<sequence length="304" mass="33505">MVNAVRSHQHTETDQLFTGAPDAGVTQLYLYTPPDCYIPQRPQLQTFISRATTSGLHVWALDGDRAYFVDAAGPTTFYRGIDNLIAYNAAVAPHEQFSGFQADNEPQDHADYRTFHNGIPDTNLSHTPGSGLWQPTQAQDREMLLRSGLSIHQKASQLLHAHGLRFGAAMPWWTEAYEGEELGVRFPEHGGGMRRQSVMKHMMGLVDEYVVMSYYTDPAEAVRRVEVQAAFASGMAGVGRPRVCAAVEVTPGVGRRVSYGDTEGKNSRAVVLRDVGVIEEGLSRYAAFGGVAVHHWSAWQSMPD</sequence>
<protein>
    <submittedName>
        <fullName evidence="1">Uncharacterized protein</fullName>
    </submittedName>
</protein>
<evidence type="ECO:0000313" key="1">
    <source>
        <dbReference type="EMBL" id="KAK0979126.1"/>
    </source>
</evidence>
<evidence type="ECO:0000313" key="2">
    <source>
        <dbReference type="Proteomes" id="UP001175353"/>
    </source>
</evidence>
<accession>A0AAN6QQG0</accession>
<proteinExistence type="predicted"/>
<keyword evidence="2" id="KW-1185">Reference proteome</keyword>
<dbReference type="AlphaFoldDB" id="A0AAN6QQG0"/>
<dbReference type="EMBL" id="JAUJLE010000124">
    <property type="protein sequence ID" value="KAK0979126.1"/>
    <property type="molecule type" value="Genomic_DNA"/>
</dbReference>
<gene>
    <name evidence="1" type="ORF">LTR91_012724</name>
</gene>
<organism evidence="1 2">
    <name type="scientific">Friedmanniomyces endolithicus</name>
    <dbReference type="NCBI Taxonomy" id="329885"/>
    <lineage>
        <taxon>Eukaryota</taxon>
        <taxon>Fungi</taxon>
        <taxon>Dikarya</taxon>
        <taxon>Ascomycota</taxon>
        <taxon>Pezizomycotina</taxon>
        <taxon>Dothideomycetes</taxon>
        <taxon>Dothideomycetidae</taxon>
        <taxon>Mycosphaerellales</taxon>
        <taxon>Teratosphaeriaceae</taxon>
        <taxon>Friedmanniomyces</taxon>
    </lineage>
</organism>
<name>A0AAN6QQG0_9PEZI</name>